<dbReference type="PANTHER" id="PTHR45844">
    <property type="entry name" value="TRANSCRIPTION FACTOR BHLH30"/>
    <property type="match status" value="1"/>
</dbReference>
<dbReference type="STRING" id="4232.A0A251VNA2"/>
<evidence type="ECO:0000256" key="5">
    <source>
        <dbReference type="ARBA" id="ARBA00023242"/>
    </source>
</evidence>
<dbReference type="EMBL" id="MNCJ02000316">
    <property type="protein sequence ID" value="KAF5821183.1"/>
    <property type="molecule type" value="Genomic_DNA"/>
</dbReference>
<dbReference type="AlphaFoldDB" id="A0A251VNA2"/>
<dbReference type="Gramene" id="mRNA:HanXRQr2_Chr01g0010891">
    <property type="protein sequence ID" value="mRNA:HanXRQr2_Chr01g0010891"/>
    <property type="gene ID" value="HanXRQr2_Chr01g0010891"/>
</dbReference>
<reference evidence="9" key="2">
    <citation type="submission" date="2017-02" db="EMBL/GenBank/DDBJ databases">
        <title>Sunflower complete genome.</title>
        <authorList>
            <person name="Langlade N."/>
            <person name="Munos S."/>
        </authorList>
    </citation>
    <scope>NUCLEOTIDE SEQUENCE [LARGE SCALE GENOMIC DNA]</scope>
    <source>
        <tissue evidence="9">Leaves</tissue>
    </source>
</reference>
<dbReference type="GO" id="GO:0046983">
    <property type="term" value="F:protein dimerization activity"/>
    <property type="evidence" value="ECO:0007669"/>
    <property type="project" value="InterPro"/>
</dbReference>
<feature type="compositionally biased region" description="Basic residues" evidence="6">
    <location>
        <begin position="1"/>
        <end position="10"/>
    </location>
</feature>
<keyword evidence="3" id="KW-0238">DNA-binding</keyword>
<evidence type="ECO:0000256" key="4">
    <source>
        <dbReference type="ARBA" id="ARBA00023163"/>
    </source>
</evidence>
<dbReference type="InterPro" id="IPR036638">
    <property type="entry name" value="HLH_DNA-bd_sf"/>
</dbReference>
<evidence type="ECO:0000256" key="3">
    <source>
        <dbReference type="ARBA" id="ARBA00023125"/>
    </source>
</evidence>
<dbReference type="OrthoDB" id="71302at2759"/>
<dbReference type="Pfam" id="PF00010">
    <property type="entry name" value="HLH"/>
    <property type="match status" value="1"/>
</dbReference>
<gene>
    <name evidence="9" type="ORF">HannXRQ_Chr01g0008511</name>
    <name evidence="8" type="ORF">HanXRQr2_Chr01g0010891</name>
</gene>
<dbReference type="SMART" id="SM00353">
    <property type="entry name" value="HLH"/>
    <property type="match status" value="1"/>
</dbReference>
<keyword evidence="2" id="KW-0805">Transcription regulation</keyword>
<evidence type="ECO:0000313" key="8">
    <source>
        <dbReference type="EMBL" id="KAF5821183.1"/>
    </source>
</evidence>
<evidence type="ECO:0000259" key="7">
    <source>
        <dbReference type="PROSITE" id="PS50888"/>
    </source>
</evidence>
<keyword evidence="10" id="KW-1185">Reference proteome</keyword>
<feature type="compositionally biased region" description="Low complexity" evidence="6">
    <location>
        <begin position="54"/>
        <end position="66"/>
    </location>
</feature>
<dbReference type="PANTHER" id="PTHR45844:SF19">
    <property type="entry name" value="TRANSCRIPTION FACTOR BHLH106-RELATED"/>
    <property type="match status" value="1"/>
</dbReference>
<sequence>MHSHLLHHHTTTTTGNNHFPPHMLLQALSSSYTTTTNNPSPLLDQHTFSDSFTTDSSRSFSSSSASINHKEAEKRRRERINFHLNRLRTILPCNSKTDKASLLAKVVERLRELKQTTSEMDHHESIPSETDEITVISSKSNVNDKRIIIKASMCCEDRSDLLADMIQTVTSLQLSPVRVEMVAVGGRIRNIILVECDCERDDCGMLVQCVREALSCLVTSNLGSNQSSKRRRMMVCAR</sequence>
<dbReference type="OMA" id="DDYLSTM"/>
<proteinExistence type="predicted"/>
<evidence type="ECO:0000313" key="10">
    <source>
        <dbReference type="Proteomes" id="UP000215914"/>
    </source>
</evidence>
<dbReference type="GO" id="GO:0003677">
    <property type="term" value="F:DNA binding"/>
    <property type="evidence" value="ECO:0007669"/>
    <property type="project" value="UniProtKB-KW"/>
</dbReference>
<keyword evidence="5" id="KW-0539">Nucleus</keyword>
<evidence type="ECO:0000256" key="2">
    <source>
        <dbReference type="ARBA" id="ARBA00023015"/>
    </source>
</evidence>
<feature type="region of interest" description="Disordered" evidence="6">
    <location>
        <begin position="54"/>
        <end position="75"/>
    </location>
</feature>
<dbReference type="GO" id="GO:0003700">
    <property type="term" value="F:DNA-binding transcription factor activity"/>
    <property type="evidence" value="ECO:0007669"/>
    <property type="project" value="InterPro"/>
</dbReference>
<feature type="region of interest" description="Disordered" evidence="6">
    <location>
        <begin position="1"/>
        <end position="22"/>
    </location>
</feature>
<keyword evidence="4" id="KW-0804">Transcription</keyword>
<dbReference type="InParanoid" id="A0A251VNA2"/>
<evidence type="ECO:0000256" key="6">
    <source>
        <dbReference type="SAM" id="MobiDB-lite"/>
    </source>
</evidence>
<organism evidence="9 10">
    <name type="scientific">Helianthus annuus</name>
    <name type="common">Common sunflower</name>
    <dbReference type="NCBI Taxonomy" id="4232"/>
    <lineage>
        <taxon>Eukaryota</taxon>
        <taxon>Viridiplantae</taxon>
        <taxon>Streptophyta</taxon>
        <taxon>Embryophyta</taxon>
        <taxon>Tracheophyta</taxon>
        <taxon>Spermatophyta</taxon>
        <taxon>Magnoliopsida</taxon>
        <taxon>eudicotyledons</taxon>
        <taxon>Gunneridae</taxon>
        <taxon>Pentapetalae</taxon>
        <taxon>asterids</taxon>
        <taxon>campanulids</taxon>
        <taxon>Asterales</taxon>
        <taxon>Asteraceae</taxon>
        <taxon>Asteroideae</taxon>
        <taxon>Heliantheae alliance</taxon>
        <taxon>Heliantheae</taxon>
        <taxon>Helianthus</taxon>
    </lineage>
</organism>
<evidence type="ECO:0000313" key="9">
    <source>
        <dbReference type="EMBL" id="OTG36522.1"/>
    </source>
</evidence>
<dbReference type="EMBL" id="CM007890">
    <property type="protein sequence ID" value="OTG36522.1"/>
    <property type="molecule type" value="Genomic_DNA"/>
</dbReference>
<dbReference type="SMR" id="A0A251VNA2"/>
<name>A0A251VNA2_HELAN</name>
<comment type="subcellular location">
    <subcellularLocation>
        <location evidence="1">Nucleus</location>
    </subcellularLocation>
</comment>
<reference evidence="8" key="3">
    <citation type="submission" date="2020-06" db="EMBL/GenBank/DDBJ databases">
        <title>Helianthus annuus Genome sequencing and assembly Release 2.</title>
        <authorList>
            <person name="Gouzy J."/>
            <person name="Langlade N."/>
            <person name="Munos S."/>
        </authorList>
    </citation>
    <scope>NUCLEOTIDE SEQUENCE</scope>
    <source>
        <tissue evidence="8">Leaves</tissue>
    </source>
</reference>
<accession>A0A251VNA2</accession>
<dbReference type="InterPro" id="IPR045847">
    <property type="entry name" value="AIG1-like"/>
</dbReference>
<dbReference type="PROSITE" id="PS50888">
    <property type="entry name" value="BHLH"/>
    <property type="match status" value="1"/>
</dbReference>
<dbReference type="SUPFAM" id="SSF47459">
    <property type="entry name" value="HLH, helix-loop-helix DNA-binding domain"/>
    <property type="match status" value="1"/>
</dbReference>
<dbReference type="GO" id="GO:0005634">
    <property type="term" value="C:nucleus"/>
    <property type="evidence" value="ECO:0007669"/>
    <property type="project" value="UniProtKB-SubCell"/>
</dbReference>
<dbReference type="InterPro" id="IPR011598">
    <property type="entry name" value="bHLH_dom"/>
</dbReference>
<feature type="domain" description="BHLH" evidence="7">
    <location>
        <begin position="64"/>
        <end position="113"/>
    </location>
</feature>
<dbReference type="Proteomes" id="UP000215914">
    <property type="component" value="Chromosome 1"/>
</dbReference>
<dbReference type="Gene3D" id="4.10.280.10">
    <property type="entry name" value="Helix-loop-helix DNA-binding domain"/>
    <property type="match status" value="1"/>
</dbReference>
<protein>
    <submittedName>
        <fullName evidence="9">Putative myc-type, basic helix-loop-helix (BHLH) domain-containing protein</fullName>
    </submittedName>
    <submittedName>
        <fullName evidence="8">Transcription factor bHLH family</fullName>
    </submittedName>
</protein>
<reference evidence="8 10" key="1">
    <citation type="journal article" date="2017" name="Nature">
        <title>The sunflower genome provides insights into oil metabolism, flowering and Asterid evolution.</title>
        <authorList>
            <person name="Badouin H."/>
            <person name="Gouzy J."/>
            <person name="Grassa C.J."/>
            <person name="Murat F."/>
            <person name="Staton S.E."/>
            <person name="Cottret L."/>
            <person name="Lelandais-Briere C."/>
            <person name="Owens G.L."/>
            <person name="Carrere S."/>
            <person name="Mayjonade B."/>
            <person name="Legrand L."/>
            <person name="Gill N."/>
            <person name="Kane N.C."/>
            <person name="Bowers J.E."/>
            <person name="Hubner S."/>
            <person name="Bellec A."/>
            <person name="Berard A."/>
            <person name="Berges H."/>
            <person name="Blanchet N."/>
            <person name="Boniface M.C."/>
            <person name="Brunel D."/>
            <person name="Catrice O."/>
            <person name="Chaidir N."/>
            <person name="Claudel C."/>
            <person name="Donnadieu C."/>
            <person name="Faraut T."/>
            <person name="Fievet G."/>
            <person name="Helmstetter N."/>
            <person name="King M."/>
            <person name="Knapp S.J."/>
            <person name="Lai Z."/>
            <person name="Le Paslier M.C."/>
            <person name="Lippi Y."/>
            <person name="Lorenzon L."/>
            <person name="Mandel J.R."/>
            <person name="Marage G."/>
            <person name="Marchand G."/>
            <person name="Marquand E."/>
            <person name="Bret-Mestries E."/>
            <person name="Morien E."/>
            <person name="Nambeesan S."/>
            <person name="Nguyen T."/>
            <person name="Pegot-Espagnet P."/>
            <person name="Pouilly N."/>
            <person name="Raftis F."/>
            <person name="Sallet E."/>
            <person name="Schiex T."/>
            <person name="Thomas J."/>
            <person name="Vandecasteele C."/>
            <person name="Vares D."/>
            <person name="Vear F."/>
            <person name="Vautrin S."/>
            <person name="Crespi M."/>
            <person name="Mangin B."/>
            <person name="Burke J.M."/>
            <person name="Salse J."/>
            <person name="Munos S."/>
            <person name="Vincourt P."/>
            <person name="Rieseberg L.H."/>
            <person name="Langlade N.B."/>
        </authorList>
    </citation>
    <scope>NUCLEOTIDE SEQUENCE [LARGE SCALE GENOMIC DNA]</scope>
    <source>
        <strain evidence="10">cv. SF193</strain>
        <tissue evidence="8">Leaves</tissue>
    </source>
</reference>
<evidence type="ECO:0000256" key="1">
    <source>
        <dbReference type="ARBA" id="ARBA00004123"/>
    </source>
</evidence>